<evidence type="ECO:0000259" key="1">
    <source>
        <dbReference type="Pfam" id="PF03732"/>
    </source>
</evidence>
<evidence type="ECO:0000313" key="2">
    <source>
        <dbReference type="EMBL" id="KHN05914.1"/>
    </source>
</evidence>
<dbReference type="Pfam" id="PF03732">
    <property type="entry name" value="Retrotrans_gag"/>
    <property type="match status" value="1"/>
</dbReference>
<name>A0A0B2PEJ3_GLYSO</name>
<dbReference type="AlphaFoldDB" id="A0A0B2PEJ3"/>
<reference evidence="2" key="1">
    <citation type="submission" date="2014-07" db="EMBL/GenBank/DDBJ databases">
        <title>Identification of a novel salt tolerance gene in wild soybean by whole-genome sequencing.</title>
        <authorList>
            <person name="Lam H.-M."/>
            <person name="Qi X."/>
            <person name="Li M.-W."/>
            <person name="Liu X."/>
            <person name="Xie M."/>
            <person name="Ni M."/>
            <person name="Xu X."/>
        </authorList>
    </citation>
    <scope>NUCLEOTIDE SEQUENCE [LARGE SCALE GENOMIC DNA]</scope>
    <source>
        <tissue evidence="2">Root</tissue>
    </source>
</reference>
<accession>A0A0B2PEJ3</accession>
<dbReference type="InterPro" id="IPR005162">
    <property type="entry name" value="Retrotrans_gag_dom"/>
</dbReference>
<protein>
    <recommendedName>
        <fullName evidence="1">Retrotransposon gag domain-containing protein</fullName>
    </recommendedName>
</protein>
<dbReference type="Proteomes" id="UP000053555">
    <property type="component" value="Unassembled WGS sequence"/>
</dbReference>
<organism evidence="2">
    <name type="scientific">Glycine soja</name>
    <name type="common">Wild soybean</name>
    <dbReference type="NCBI Taxonomy" id="3848"/>
    <lineage>
        <taxon>Eukaryota</taxon>
        <taxon>Viridiplantae</taxon>
        <taxon>Streptophyta</taxon>
        <taxon>Embryophyta</taxon>
        <taxon>Tracheophyta</taxon>
        <taxon>Spermatophyta</taxon>
        <taxon>Magnoliopsida</taxon>
        <taxon>eudicotyledons</taxon>
        <taxon>Gunneridae</taxon>
        <taxon>Pentapetalae</taxon>
        <taxon>rosids</taxon>
        <taxon>fabids</taxon>
        <taxon>Fabales</taxon>
        <taxon>Fabaceae</taxon>
        <taxon>Papilionoideae</taxon>
        <taxon>50 kb inversion clade</taxon>
        <taxon>NPAAA clade</taxon>
        <taxon>indigoferoid/millettioid clade</taxon>
        <taxon>Phaseoleae</taxon>
        <taxon>Glycine</taxon>
        <taxon>Glycine subgen. Soja</taxon>
    </lineage>
</organism>
<feature type="non-terminal residue" evidence="2">
    <location>
        <position position="1"/>
    </location>
</feature>
<sequence length="126" mass="14539">VSDVERLIVASFYMEGPALYWYQWMSRNDFLTSWQAMLLALESRFALSYYEDPYGTLFKLQQCNIVNEYLSEFERLTNCVVSLAPPLLLSCFISSLSPDLQREVQALQSMCLSQAMALAKLQEDKL</sequence>
<dbReference type="EMBL" id="KN667949">
    <property type="protein sequence ID" value="KHN05914.1"/>
    <property type="molecule type" value="Genomic_DNA"/>
</dbReference>
<gene>
    <name evidence="2" type="ORF">glysoja_026502</name>
</gene>
<feature type="domain" description="Retrotransposon gag" evidence="1">
    <location>
        <begin position="9"/>
        <end position="79"/>
    </location>
</feature>
<feature type="non-terminal residue" evidence="2">
    <location>
        <position position="126"/>
    </location>
</feature>
<proteinExistence type="predicted"/>